<feature type="compositionally biased region" description="Polar residues" evidence="1">
    <location>
        <begin position="21"/>
        <end position="36"/>
    </location>
</feature>
<organism evidence="2">
    <name type="scientific">Streptomyces sp. SID12501</name>
    <dbReference type="NCBI Taxonomy" id="2706042"/>
    <lineage>
        <taxon>Bacteria</taxon>
        <taxon>Bacillati</taxon>
        <taxon>Actinomycetota</taxon>
        <taxon>Actinomycetes</taxon>
        <taxon>Kitasatosporales</taxon>
        <taxon>Streptomycetaceae</taxon>
        <taxon>Streptomyces</taxon>
    </lineage>
</organism>
<proteinExistence type="predicted"/>
<dbReference type="RefSeq" id="WP_164321443.1">
    <property type="nucleotide sequence ID" value="NZ_JAAGLU010000038.1"/>
</dbReference>
<comment type="caution">
    <text evidence="2">The sequence shown here is derived from an EMBL/GenBank/DDBJ whole genome shotgun (WGS) entry which is preliminary data.</text>
</comment>
<dbReference type="EMBL" id="JAAGLU010000038">
    <property type="protein sequence ID" value="NEC91052.1"/>
    <property type="molecule type" value="Genomic_DNA"/>
</dbReference>
<gene>
    <name evidence="2" type="ORF">G3I71_35815</name>
</gene>
<accession>A0A6B3C3Z7</accession>
<name>A0A6B3C3Z7_9ACTN</name>
<evidence type="ECO:0000313" key="2">
    <source>
        <dbReference type="EMBL" id="NEC91052.1"/>
    </source>
</evidence>
<reference evidence="2" key="1">
    <citation type="submission" date="2020-01" db="EMBL/GenBank/DDBJ databases">
        <title>Insect and environment-associated Actinomycetes.</title>
        <authorList>
            <person name="Currrie C."/>
            <person name="Chevrette M."/>
            <person name="Carlson C."/>
            <person name="Stubbendieck R."/>
            <person name="Wendt-Pienkowski E."/>
        </authorList>
    </citation>
    <scope>NUCLEOTIDE SEQUENCE</scope>
    <source>
        <strain evidence="2">SID12501</strain>
    </source>
</reference>
<sequence>MQPALRTLAALAGPDAERGAGTSTSTGPASVGTVFSQVRLRPPPVFPVESHFS</sequence>
<feature type="region of interest" description="Disordered" evidence="1">
    <location>
        <begin position="1"/>
        <end position="36"/>
    </location>
</feature>
<dbReference type="AlphaFoldDB" id="A0A6B3C3Z7"/>
<protein>
    <submittedName>
        <fullName evidence="2">Uncharacterized protein</fullName>
    </submittedName>
</protein>
<evidence type="ECO:0000256" key="1">
    <source>
        <dbReference type="SAM" id="MobiDB-lite"/>
    </source>
</evidence>